<comment type="cofactor">
    <cofactor evidence="1">
        <name>Mg(2+)</name>
        <dbReference type="ChEBI" id="CHEBI:18420"/>
    </cofactor>
</comment>
<keyword evidence="1" id="KW-0997">Cell inner membrane</keyword>
<gene>
    <name evidence="5" type="ORF">COA71_02845</name>
    <name evidence="4" type="ORF">COA71_07275</name>
</gene>
<keyword evidence="1" id="KW-0442">Lipid degradation</keyword>
<dbReference type="InterPro" id="IPR026037">
    <property type="entry name" value="PgpA"/>
</dbReference>
<keyword evidence="1 2" id="KW-0472">Membrane</keyword>
<comment type="function">
    <text evidence="1">Lipid phosphatase which dephosphorylates phosphatidylglycerophosphate (PGP) to phosphatidylglycerol (PG).</text>
</comment>
<feature type="domain" description="YutG/PgpA" evidence="3">
    <location>
        <begin position="16"/>
        <end position="153"/>
    </location>
</feature>
<keyword evidence="1" id="KW-1003">Cell membrane</keyword>
<feature type="transmembrane region" description="Helical" evidence="2">
    <location>
        <begin position="39"/>
        <end position="67"/>
    </location>
</feature>
<evidence type="ECO:0000313" key="4">
    <source>
        <dbReference type="EMBL" id="PCJ41805.1"/>
    </source>
</evidence>
<dbReference type="GO" id="GO:0009395">
    <property type="term" value="P:phospholipid catabolic process"/>
    <property type="evidence" value="ECO:0007669"/>
    <property type="project" value="UniProtKB-KW"/>
</dbReference>
<dbReference type="GO" id="GO:0046872">
    <property type="term" value="F:metal ion binding"/>
    <property type="evidence" value="ECO:0007669"/>
    <property type="project" value="UniProtKB-KW"/>
</dbReference>
<keyword evidence="1" id="KW-0443">Lipid metabolism</keyword>
<dbReference type="PANTHER" id="PTHR36305">
    <property type="entry name" value="PHOSPHATIDYLGLYCEROPHOSPHATASE A"/>
    <property type="match status" value="1"/>
</dbReference>
<keyword evidence="1" id="KW-0479">Metal-binding</keyword>
<keyword evidence="1" id="KW-0460">Magnesium</keyword>
<dbReference type="Proteomes" id="UP000228987">
    <property type="component" value="Unassembled WGS sequence"/>
</dbReference>
<dbReference type="SUPFAM" id="SSF101307">
    <property type="entry name" value="YutG-like"/>
    <property type="match status" value="1"/>
</dbReference>
<sequence>MPSLKKTVFTHPVHFLAFGFGSGLSPKAPGTAGTVVAVILYLLLAQLPLLAYLGMLLVTFAVGIYICGRSSKLLGVHDHGGIVWDEFVGYWITMLVAPSGWEWIIIGFILFRLFDILKPFPINVFDKHVHGGLGIMLDDAIAGSFAWLCLQLIAIGVAA</sequence>
<keyword evidence="1" id="KW-0378">Hydrolase</keyword>
<reference evidence="6" key="1">
    <citation type="submission" date="2017-08" db="EMBL/GenBank/DDBJ databases">
        <title>A dynamic microbial community with high functional redundancy inhabits the cold, oxic subseafloor aquifer.</title>
        <authorList>
            <person name="Tully B.J."/>
            <person name="Wheat C.G."/>
            <person name="Glazer B.T."/>
            <person name="Huber J.A."/>
        </authorList>
    </citation>
    <scope>NUCLEOTIDE SEQUENCE [LARGE SCALE GENOMIC DNA]</scope>
</reference>
<proteinExistence type="predicted"/>
<dbReference type="GO" id="GO:0008962">
    <property type="term" value="F:phosphatidylglycerophosphatase activity"/>
    <property type="evidence" value="ECO:0007669"/>
    <property type="project" value="UniProtKB-EC"/>
</dbReference>
<keyword evidence="1" id="KW-1208">Phospholipid metabolism</keyword>
<comment type="subcellular location">
    <subcellularLocation>
        <location evidence="1">Cell inner membrane</location>
        <topology evidence="1">Multi-pass membrane protein</topology>
    </subcellularLocation>
</comment>
<evidence type="ECO:0000259" key="3">
    <source>
        <dbReference type="Pfam" id="PF04608"/>
    </source>
</evidence>
<dbReference type="EMBL" id="NVWI01000004">
    <property type="protein sequence ID" value="PCJ41805.1"/>
    <property type="molecule type" value="Genomic_DNA"/>
</dbReference>
<keyword evidence="1 2" id="KW-0812">Transmembrane</keyword>
<protein>
    <recommendedName>
        <fullName evidence="1">Phosphatidylglycerophosphatase A</fullName>
        <ecNumber evidence="1">3.1.3.27</ecNumber>
    </recommendedName>
    <alternativeName>
        <fullName evidence="1">Phosphatidylglycerolphosphate phosphatase A</fullName>
    </alternativeName>
</protein>
<evidence type="ECO:0000256" key="1">
    <source>
        <dbReference type="PIRNR" id="PIRNR006162"/>
    </source>
</evidence>
<dbReference type="EC" id="3.1.3.27" evidence="1"/>
<evidence type="ECO:0000256" key="2">
    <source>
        <dbReference type="SAM" id="Phobius"/>
    </source>
</evidence>
<feature type="transmembrane region" description="Helical" evidence="2">
    <location>
        <begin position="88"/>
        <end position="111"/>
    </location>
</feature>
<dbReference type="GO" id="GO:0006655">
    <property type="term" value="P:phosphatidylglycerol biosynthetic process"/>
    <property type="evidence" value="ECO:0007669"/>
    <property type="project" value="UniProtKB-UniPathway"/>
</dbReference>
<accession>A0A2A5CJX0</accession>
<dbReference type="AlphaFoldDB" id="A0A2A5CJX0"/>
<name>A0A2A5CJX0_9GAMM</name>
<comment type="caution">
    <text evidence="5">The sequence shown here is derived from an EMBL/GenBank/DDBJ whole genome shotgun (WGS) entry which is preliminary data.</text>
</comment>
<organism evidence="5 6">
    <name type="scientific">SAR86 cluster bacterium</name>
    <dbReference type="NCBI Taxonomy" id="2030880"/>
    <lineage>
        <taxon>Bacteria</taxon>
        <taxon>Pseudomonadati</taxon>
        <taxon>Pseudomonadota</taxon>
        <taxon>Gammaproteobacteria</taxon>
        <taxon>SAR86 cluster</taxon>
    </lineage>
</organism>
<keyword evidence="2" id="KW-1133">Transmembrane helix</keyword>
<comment type="catalytic activity">
    <reaction evidence="1">
        <text>a 1,2-diacyl-sn-glycero-3-phospho-(1'-sn-glycero-3'-phosphate) + H2O = a 1,2-diacyl-sn-glycero-3-phospho-(1'-sn-glycerol) + phosphate</text>
        <dbReference type="Rhea" id="RHEA:33751"/>
        <dbReference type="ChEBI" id="CHEBI:15377"/>
        <dbReference type="ChEBI" id="CHEBI:43474"/>
        <dbReference type="ChEBI" id="CHEBI:60110"/>
        <dbReference type="ChEBI" id="CHEBI:64716"/>
        <dbReference type="EC" id="3.1.3.27"/>
    </reaction>
</comment>
<dbReference type="EMBL" id="NVWI01000001">
    <property type="protein sequence ID" value="PCJ43818.1"/>
    <property type="molecule type" value="Genomic_DNA"/>
</dbReference>
<dbReference type="GO" id="GO:0005886">
    <property type="term" value="C:plasma membrane"/>
    <property type="evidence" value="ECO:0007669"/>
    <property type="project" value="UniProtKB-SubCell"/>
</dbReference>
<keyword evidence="1" id="KW-0595">Phospholipid degradation</keyword>
<evidence type="ECO:0000313" key="5">
    <source>
        <dbReference type="EMBL" id="PCJ43818.1"/>
    </source>
</evidence>
<dbReference type="UniPathway" id="UPA00084">
    <property type="reaction ID" value="UER00504"/>
</dbReference>
<dbReference type="CDD" id="cd06971">
    <property type="entry name" value="PgpA"/>
    <property type="match status" value="1"/>
</dbReference>
<evidence type="ECO:0000313" key="6">
    <source>
        <dbReference type="Proteomes" id="UP000228987"/>
    </source>
</evidence>
<dbReference type="Pfam" id="PF04608">
    <property type="entry name" value="PgpA"/>
    <property type="match status" value="1"/>
</dbReference>
<dbReference type="InterPro" id="IPR007686">
    <property type="entry name" value="YutG/PgpA"/>
</dbReference>
<reference evidence="5" key="2">
    <citation type="journal article" date="2018" name="ISME J.">
        <title>A dynamic microbial community with high functional redundancy inhabits the cold, oxic subseafloor aquifer.</title>
        <authorList>
            <person name="Tully B.J."/>
            <person name="Wheat C.G."/>
            <person name="Glazer B.T."/>
            <person name="Huber J.A."/>
        </authorList>
    </citation>
    <scope>NUCLEOTIDE SEQUENCE</scope>
    <source>
        <strain evidence="5">NORP41</strain>
    </source>
</reference>
<dbReference type="InterPro" id="IPR036681">
    <property type="entry name" value="PgpA-like_sf"/>
</dbReference>
<dbReference type="PANTHER" id="PTHR36305:SF1">
    <property type="entry name" value="PHOSPHATIDYLGLYCEROPHOSPHATASE A"/>
    <property type="match status" value="1"/>
</dbReference>
<dbReference type="PIRSF" id="PIRSF006162">
    <property type="entry name" value="PgpA"/>
    <property type="match status" value="1"/>
</dbReference>
<comment type="pathway">
    <text evidence="1">Phospholipid metabolism; phosphatidylglycerol biosynthesis; phosphatidylglycerol from CDP-diacylglycerol: step 2/2.</text>
</comment>